<keyword evidence="3" id="KW-1185">Reference proteome</keyword>
<organism evidence="2 3">
    <name type="scientific">Hymenobacter fodinae</name>
    <dbReference type="NCBI Taxonomy" id="2510796"/>
    <lineage>
        <taxon>Bacteria</taxon>
        <taxon>Pseudomonadati</taxon>
        <taxon>Bacteroidota</taxon>
        <taxon>Cytophagia</taxon>
        <taxon>Cytophagales</taxon>
        <taxon>Hymenobacteraceae</taxon>
        <taxon>Hymenobacter</taxon>
    </lineage>
</organism>
<reference evidence="2 3" key="1">
    <citation type="submission" date="2019-04" db="EMBL/GenBank/DDBJ databases">
        <authorList>
            <person name="Feng G."/>
            <person name="Zhang J."/>
            <person name="Zhu H."/>
        </authorList>
    </citation>
    <scope>NUCLEOTIDE SEQUENCE [LARGE SCALE GENOMIC DNA]</scope>
    <source>
        <strain evidence="2 3">92R-1</strain>
    </source>
</reference>
<protein>
    <submittedName>
        <fullName evidence="2">Uncharacterized protein</fullName>
    </submittedName>
</protein>
<feature type="region of interest" description="Disordered" evidence="1">
    <location>
        <begin position="40"/>
        <end position="66"/>
    </location>
</feature>
<comment type="caution">
    <text evidence="2">The sequence shown here is derived from an EMBL/GenBank/DDBJ whole genome shotgun (WGS) entry which is preliminary data.</text>
</comment>
<accession>A0A4Z0P4E6</accession>
<dbReference type="AlphaFoldDB" id="A0A4Z0P4E6"/>
<gene>
    <name evidence="2" type="ORF">EU556_15625</name>
</gene>
<proteinExistence type="predicted"/>
<dbReference type="EMBL" id="SRLA01000003">
    <property type="protein sequence ID" value="TGE06280.1"/>
    <property type="molecule type" value="Genomic_DNA"/>
</dbReference>
<evidence type="ECO:0000313" key="3">
    <source>
        <dbReference type="Proteomes" id="UP000298337"/>
    </source>
</evidence>
<name>A0A4Z0P4E6_9BACT</name>
<evidence type="ECO:0000256" key="1">
    <source>
        <dbReference type="SAM" id="MobiDB-lite"/>
    </source>
</evidence>
<feature type="compositionally biased region" description="Polar residues" evidence="1">
    <location>
        <begin position="42"/>
        <end position="56"/>
    </location>
</feature>
<evidence type="ECO:0000313" key="2">
    <source>
        <dbReference type="EMBL" id="TGE06280.1"/>
    </source>
</evidence>
<dbReference type="Proteomes" id="UP000298337">
    <property type="component" value="Unassembled WGS sequence"/>
</dbReference>
<dbReference type="RefSeq" id="WP_135435072.1">
    <property type="nucleotide sequence ID" value="NZ_SRLA01000003.1"/>
</dbReference>
<sequence length="66" mass="7125">MGPTSPSSTLPATAVALLLLSSGLLTLPVWTSGRFRLAQPFPGSSETDTADEQSVTARLRNRRHRF</sequence>